<dbReference type="PROSITE" id="PS51087">
    <property type="entry name" value="APAG"/>
    <property type="match status" value="1"/>
</dbReference>
<comment type="caution">
    <text evidence="4">The sequence shown here is derived from an EMBL/GenBank/DDBJ whole genome shotgun (WGS) entry which is preliminary data.</text>
</comment>
<dbReference type="Proteomes" id="UP000239539">
    <property type="component" value="Unassembled WGS sequence"/>
</dbReference>
<dbReference type="EMBL" id="PVNO01000024">
    <property type="protein sequence ID" value="PRO69391.1"/>
    <property type="molecule type" value="Genomic_DNA"/>
</dbReference>
<evidence type="ECO:0000256" key="1">
    <source>
        <dbReference type="ARBA" id="ARBA00017693"/>
    </source>
</evidence>
<organism evidence="4 5">
    <name type="scientific">Alteromonas gracilis</name>
    <dbReference type="NCBI Taxonomy" id="1479524"/>
    <lineage>
        <taxon>Bacteria</taxon>
        <taxon>Pseudomonadati</taxon>
        <taxon>Pseudomonadota</taxon>
        <taxon>Gammaproteobacteria</taxon>
        <taxon>Alteromonadales</taxon>
        <taxon>Alteromonadaceae</taxon>
        <taxon>Alteromonas/Salinimonas group</taxon>
        <taxon>Alteromonas</taxon>
    </lineage>
</organism>
<dbReference type="HAMAP" id="MF_00791">
    <property type="entry name" value="ApaG"/>
    <property type="match status" value="1"/>
</dbReference>
<dbReference type="InterPro" id="IPR050718">
    <property type="entry name" value="ApaG-like"/>
</dbReference>
<evidence type="ECO:0000313" key="4">
    <source>
        <dbReference type="EMBL" id="PRO69391.1"/>
    </source>
</evidence>
<dbReference type="RefSeq" id="WP_105930708.1">
    <property type="nucleotide sequence ID" value="NZ_BTGH01000013.1"/>
</dbReference>
<protein>
    <recommendedName>
        <fullName evidence="1 2">Protein ApaG</fullName>
    </recommendedName>
</protein>
<proteinExistence type="inferred from homology"/>
<name>A0ABX5CST9_9ALTE</name>
<dbReference type="PANTHER" id="PTHR47191:SF2">
    <property type="entry name" value="OS05G0170800 PROTEIN"/>
    <property type="match status" value="1"/>
</dbReference>
<evidence type="ECO:0000256" key="2">
    <source>
        <dbReference type="HAMAP-Rule" id="MF_00791"/>
    </source>
</evidence>
<dbReference type="PANTHER" id="PTHR47191">
    <property type="entry name" value="OS05G0170800 PROTEIN"/>
    <property type="match status" value="1"/>
</dbReference>
<reference evidence="5" key="1">
    <citation type="journal article" date="2020" name="Int. J. Syst. Evol. Microbiol.">
        <title>Alteromonas alba sp. nov., a marine bacterium isolated from the seawater of the West Pacific Ocean.</title>
        <authorList>
            <person name="Sun C."/>
            <person name="Wu Y.-H."/>
            <person name="Xamxidin M."/>
            <person name="Cheng H."/>
            <person name="Xu X.-W."/>
        </authorList>
    </citation>
    <scope>NUCLEOTIDE SEQUENCE [LARGE SCALE GENOMIC DNA]</scope>
    <source>
        <strain evidence="5">9a2</strain>
    </source>
</reference>
<dbReference type="Pfam" id="PF04379">
    <property type="entry name" value="DUF525"/>
    <property type="match status" value="1"/>
</dbReference>
<dbReference type="InterPro" id="IPR023065">
    <property type="entry name" value="Uncharacterised_ApaG"/>
</dbReference>
<gene>
    <name evidence="2" type="primary">apaG</name>
    <name evidence="4" type="ORF">C6Y39_07755</name>
</gene>
<accession>A0ABX5CST9</accession>
<feature type="domain" description="ApaG" evidence="3">
    <location>
        <begin position="1"/>
        <end position="124"/>
    </location>
</feature>
<dbReference type="Gene3D" id="2.60.40.1470">
    <property type="entry name" value="ApaG domain"/>
    <property type="match status" value="1"/>
</dbReference>
<dbReference type="InterPro" id="IPR036767">
    <property type="entry name" value="ApaG_sf"/>
</dbReference>
<dbReference type="InterPro" id="IPR007474">
    <property type="entry name" value="ApaG_domain"/>
</dbReference>
<sequence>MDVLDIKVRVKTRHLPEHLPSDSKQFAFAYHITIENNSDKTVQLINRYWKITDANGKTSEVQGAGVVGKQPILKAGEQFEYTSGAVIDTPVGNMEGYYEMELEDGERFRLPIDIFRLAIPSILH</sequence>
<evidence type="ECO:0000259" key="3">
    <source>
        <dbReference type="PROSITE" id="PS51087"/>
    </source>
</evidence>
<dbReference type="SUPFAM" id="SSF110069">
    <property type="entry name" value="ApaG-like"/>
    <property type="match status" value="1"/>
</dbReference>
<dbReference type="NCBIfam" id="NF003967">
    <property type="entry name" value="PRK05461.1"/>
    <property type="match status" value="1"/>
</dbReference>
<evidence type="ECO:0000313" key="5">
    <source>
        <dbReference type="Proteomes" id="UP000239539"/>
    </source>
</evidence>
<keyword evidence="5" id="KW-1185">Reference proteome</keyword>